<sequence>MRTLNYLLSKRSRSDIDLKLPIQLPPNDAEEKEVIPPSPSEPNAVNPVSKAGNPPPKGGNPLKAEKNEPKSSNESSKRSNENGSFPPKNSLKTSSGFRNVKPNSNGLSK</sequence>
<reference evidence="2" key="2">
    <citation type="submission" date="2025-08" db="UniProtKB">
        <authorList>
            <consortium name="Ensembl"/>
        </authorList>
    </citation>
    <scope>IDENTIFICATION</scope>
</reference>
<reference evidence="3" key="1">
    <citation type="submission" date="2018-10" db="EMBL/GenBank/DDBJ databases">
        <title>Improved assembly of the deer mouse Peromyscus maniculatus genome.</title>
        <authorList>
            <person name="Lassance J.-M."/>
            <person name="Hoekstra H.E."/>
        </authorList>
    </citation>
    <scope>NUCLEOTIDE SEQUENCE [LARGE SCALE GENOMIC DNA]</scope>
</reference>
<feature type="compositionally biased region" description="Polar residues" evidence="1">
    <location>
        <begin position="90"/>
        <end position="109"/>
    </location>
</feature>
<reference evidence="2" key="3">
    <citation type="submission" date="2025-09" db="UniProtKB">
        <authorList>
            <consortium name="Ensembl"/>
        </authorList>
    </citation>
    <scope>IDENTIFICATION</scope>
</reference>
<keyword evidence="3" id="KW-1185">Reference proteome</keyword>
<dbReference type="AlphaFoldDB" id="A0A8C8W6E1"/>
<feature type="compositionally biased region" description="Basic and acidic residues" evidence="1">
    <location>
        <begin position="63"/>
        <end position="80"/>
    </location>
</feature>
<protein>
    <submittedName>
        <fullName evidence="2">Uncharacterized protein</fullName>
    </submittedName>
</protein>
<name>A0A8C8W6E1_PERMB</name>
<evidence type="ECO:0000313" key="2">
    <source>
        <dbReference type="Ensembl" id="ENSPEMP00000036320.1"/>
    </source>
</evidence>
<dbReference type="Ensembl" id="ENSPEMT00000036679.1">
    <property type="protein sequence ID" value="ENSPEMP00000036320.1"/>
    <property type="gene ID" value="ENSPEMG00000025008.1"/>
</dbReference>
<proteinExistence type="predicted"/>
<dbReference type="GeneTree" id="ENSGT00960000189764"/>
<dbReference type="Proteomes" id="UP000694547">
    <property type="component" value="Unassembled WGS sequence"/>
</dbReference>
<evidence type="ECO:0000313" key="3">
    <source>
        <dbReference type="Proteomes" id="UP000694547"/>
    </source>
</evidence>
<feature type="region of interest" description="Disordered" evidence="1">
    <location>
        <begin position="1"/>
        <end position="109"/>
    </location>
</feature>
<accession>A0A8C8W6E1</accession>
<organism evidence="2 3">
    <name type="scientific">Peromyscus maniculatus bairdii</name>
    <name type="common">Prairie deer mouse</name>
    <dbReference type="NCBI Taxonomy" id="230844"/>
    <lineage>
        <taxon>Eukaryota</taxon>
        <taxon>Metazoa</taxon>
        <taxon>Chordata</taxon>
        <taxon>Craniata</taxon>
        <taxon>Vertebrata</taxon>
        <taxon>Euteleostomi</taxon>
        <taxon>Mammalia</taxon>
        <taxon>Eutheria</taxon>
        <taxon>Euarchontoglires</taxon>
        <taxon>Glires</taxon>
        <taxon>Rodentia</taxon>
        <taxon>Myomorpha</taxon>
        <taxon>Muroidea</taxon>
        <taxon>Cricetidae</taxon>
        <taxon>Neotominae</taxon>
        <taxon>Peromyscus</taxon>
    </lineage>
</organism>
<evidence type="ECO:0000256" key="1">
    <source>
        <dbReference type="SAM" id="MobiDB-lite"/>
    </source>
</evidence>